<dbReference type="AlphaFoldDB" id="X0ZXC8"/>
<comment type="caution">
    <text evidence="1">The sequence shown here is derived from an EMBL/GenBank/DDBJ whole genome shotgun (WGS) entry which is preliminary data.</text>
</comment>
<accession>X0ZXC8</accession>
<organism evidence="1">
    <name type="scientific">marine sediment metagenome</name>
    <dbReference type="NCBI Taxonomy" id="412755"/>
    <lineage>
        <taxon>unclassified sequences</taxon>
        <taxon>metagenomes</taxon>
        <taxon>ecological metagenomes</taxon>
    </lineage>
</organism>
<reference evidence="1" key="1">
    <citation type="journal article" date="2014" name="Front. Microbiol.">
        <title>High frequency of phylogenetically diverse reductive dehalogenase-homologous genes in deep subseafloor sedimentary metagenomes.</title>
        <authorList>
            <person name="Kawai M."/>
            <person name="Futagami T."/>
            <person name="Toyoda A."/>
            <person name="Takaki Y."/>
            <person name="Nishi S."/>
            <person name="Hori S."/>
            <person name="Arai W."/>
            <person name="Tsubouchi T."/>
            <person name="Morono Y."/>
            <person name="Uchiyama I."/>
            <person name="Ito T."/>
            <person name="Fujiyama A."/>
            <person name="Inagaki F."/>
            <person name="Takami H."/>
        </authorList>
    </citation>
    <scope>NUCLEOTIDE SEQUENCE</scope>
    <source>
        <strain evidence="1">Expedition CK06-06</strain>
    </source>
</reference>
<gene>
    <name evidence="1" type="ORF">S01H1_81248</name>
</gene>
<evidence type="ECO:0000313" key="1">
    <source>
        <dbReference type="EMBL" id="GAG52716.1"/>
    </source>
</evidence>
<name>X0ZXC8_9ZZZZ</name>
<proteinExistence type="predicted"/>
<dbReference type="EMBL" id="BARS01054955">
    <property type="protein sequence ID" value="GAG52716.1"/>
    <property type="molecule type" value="Genomic_DNA"/>
</dbReference>
<sequence>HFRNYFVHDELPKEDGYSRMIKTVDEFNH</sequence>
<feature type="non-terminal residue" evidence="1">
    <location>
        <position position="1"/>
    </location>
</feature>
<protein>
    <submittedName>
        <fullName evidence="1">Uncharacterized protein</fullName>
    </submittedName>
</protein>